<dbReference type="Gene3D" id="1.10.510.10">
    <property type="entry name" value="Transferase(Phosphotransferase) domain 1"/>
    <property type="match status" value="1"/>
</dbReference>
<proteinExistence type="predicted"/>
<evidence type="ECO:0000313" key="3">
    <source>
        <dbReference type="EMBL" id="VDN03843.1"/>
    </source>
</evidence>
<keyword evidence="4" id="KW-1185">Reference proteome</keyword>
<evidence type="ECO:0000313" key="5">
    <source>
        <dbReference type="WBParaSite" id="TCLT_0000649801-mRNA-1"/>
    </source>
</evidence>
<dbReference type="SUPFAM" id="SSF56112">
    <property type="entry name" value="Protein kinase-like (PK-like)"/>
    <property type="match status" value="1"/>
</dbReference>
<gene>
    <name evidence="3" type="ORF">TCLT_LOCUS6487</name>
</gene>
<reference evidence="5" key="1">
    <citation type="submission" date="2017-02" db="UniProtKB">
        <authorList>
            <consortium name="WormBaseParasite"/>
        </authorList>
    </citation>
    <scope>IDENTIFICATION</scope>
</reference>
<evidence type="ECO:0000256" key="1">
    <source>
        <dbReference type="PROSITE-ProRule" id="PRU10141"/>
    </source>
</evidence>
<dbReference type="InterPro" id="IPR011009">
    <property type="entry name" value="Kinase-like_dom_sf"/>
</dbReference>
<dbReference type="OrthoDB" id="194358at2759"/>
<dbReference type="AlphaFoldDB" id="A0A0N5D0Z9"/>
<organism evidence="5">
    <name type="scientific">Thelazia callipaeda</name>
    <name type="common">Oriental eyeworm</name>
    <name type="synonym">Parasitic nematode</name>
    <dbReference type="NCBI Taxonomy" id="103827"/>
    <lineage>
        <taxon>Eukaryota</taxon>
        <taxon>Metazoa</taxon>
        <taxon>Ecdysozoa</taxon>
        <taxon>Nematoda</taxon>
        <taxon>Chromadorea</taxon>
        <taxon>Rhabditida</taxon>
        <taxon>Spirurina</taxon>
        <taxon>Spiruromorpha</taxon>
        <taxon>Thelazioidea</taxon>
        <taxon>Thelaziidae</taxon>
        <taxon>Thelazia</taxon>
    </lineage>
</organism>
<feature type="domain" description="Protein kinase" evidence="2">
    <location>
        <begin position="46"/>
        <end position="343"/>
    </location>
</feature>
<dbReference type="EMBL" id="UYYF01004420">
    <property type="protein sequence ID" value="VDN03843.1"/>
    <property type="molecule type" value="Genomic_DNA"/>
</dbReference>
<dbReference type="SMART" id="SM00220">
    <property type="entry name" value="S_TKc"/>
    <property type="match status" value="1"/>
</dbReference>
<dbReference type="Pfam" id="PF00069">
    <property type="entry name" value="Pkinase"/>
    <property type="match status" value="1"/>
</dbReference>
<dbReference type="Proteomes" id="UP000276776">
    <property type="component" value="Unassembled WGS sequence"/>
</dbReference>
<keyword evidence="1" id="KW-0547">Nucleotide-binding</keyword>
<dbReference type="WBParaSite" id="TCLT_0000649801-mRNA-1">
    <property type="protein sequence ID" value="TCLT_0000649801-mRNA-1"/>
    <property type="gene ID" value="TCLT_0000649801"/>
</dbReference>
<dbReference type="InterPro" id="IPR017441">
    <property type="entry name" value="Protein_kinase_ATP_BS"/>
</dbReference>
<keyword evidence="1" id="KW-0067">ATP-binding</keyword>
<feature type="binding site" evidence="1">
    <location>
        <position position="75"/>
    </location>
    <ligand>
        <name>ATP</name>
        <dbReference type="ChEBI" id="CHEBI:30616"/>
    </ligand>
</feature>
<dbReference type="InterPro" id="IPR000719">
    <property type="entry name" value="Prot_kinase_dom"/>
</dbReference>
<dbReference type="PANTHER" id="PTHR11909">
    <property type="entry name" value="CASEIN KINASE-RELATED"/>
    <property type="match status" value="1"/>
</dbReference>
<dbReference type="PROSITE" id="PS50011">
    <property type="entry name" value="PROTEIN_KINASE_DOM"/>
    <property type="match status" value="1"/>
</dbReference>
<dbReference type="GO" id="GO:0005524">
    <property type="term" value="F:ATP binding"/>
    <property type="evidence" value="ECO:0007669"/>
    <property type="project" value="UniProtKB-UniRule"/>
</dbReference>
<dbReference type="PROSITE" id="PS00107">
    <property type="entry name" value="PROTEIN_KINASE_ATP"/>
    <property type="match status" value="1"/>
</dbReference>
<evidence type="ECO:0000313" key="4">
    <source>
        <dbReference type="Proteomes" id="UP000276776"/>
    </source>
</evidence>
<accession>A0A0N5D0Z9</accession>
<evidence type="ECO:0000259" key="2">
    <source>
        <dbReference type="PROSITE" id="PS50011"/>
    </source>
</evidence>
<sequence>MGHQEVNVQANLARVVRISGKVLAAAFLTLGQEAKKQQVYQKPEEYTVIDLLGSGGFGDVYKVCKTGTNELYAIKTELYEFNGRRINRLENTNQMTQNVSTIRDCSSQVEVSVMTDIANFEDVSHKSHFITLIDRGKTDQFKTIVMQLLGPSIADLRRYYICEEFSRSTAIRISQQTLESIWDLHVIGYLHKDIKPQNFAIGLNDKSNVVYMIDLGMATKYINSRTKKIKIPRSKARFMGTIRYASRNCHRAKHQSRRDDLESWIYMSIEFFNSSILTWKRMIDRKAVLYEKENFFNLPPQEAYIGAPMGYKSISQYIDKLSFEEEPNYTLLHVGFLTTHSNLNAKKALEEIIRNENIDVTIPFDWYGRSLTRRKKTELDSGYEKLSRNPTSSPDLARFASISDYR</sequence>
<dbReference type="InterPro" id="IPR050235">
    <property type="entry name" value="CK1_Ser-Thr_kinase"/>
</dbReference>
<reference evidence="3 4" key="2">
    <citation type="submission" date="2018-11" db="EMBL/GenBank/DDBJ databases">
        <authorList>
            <consortium name="Pathogen Informatics"/>
        </authorList>
    </citation>
    <scope>NUCLEOTIDE SEQUENCE [LARGE SCALE GENOMIC DNA]</scope>
</reference>
<dbReference type="STRING" id="103827.A0A0N5D0Z9"/>
<dbReference type="OMA" id="RRYYICE"/>
<dbReference type="GO" id="GO:0004672">
    <property type="term" value="F:protein kinase activity"/>
    <property type="evidence" value="ECO:0007669"/>
    <property type="project" value="InterPro"/>
</dbReference>
<name>A0A0N5D0Z9_THECL</name>
<protein>
    <submittedName>
        <fullName evidence="5">Protein kinase domain-containing protein</fullName>
    </submittedName>
</protein>